<sequence>MVRSTKVNSIKNGKWKEFNKHAVLIAEGVYVNNKKHGTWREYYDHTGTIMIEEDFLYGIQHGRFISYHPNGQVFSQGEFHHGRREGYFRVYDEAGNNTKLLFFINNVQIQEFHQFIHTSERARENKC</sequence>
<dbReference type="Pfam" id="PF07661">
    <property type="entry name" value="MORN_2"/>
    <property type="match status" value="1"/>
</dbReference>
<proteinExistence type="predicted"/>
<dbReference type="EMBL" id="JBHTKA010000013">
    <property type="protein sequence ID" value="MFD1002667.1"/>
    <property type="molecule type" value="Genomic_DNA"/>
</dbReference>
<reference evidence="2" key="1">
    <citation type="journal article" date="2019" name="Int. J. Syst. Evol. Microbiol.">
        <title>The Global Catalogue of Microorganisms (GCM) 10K type strain sequencing project: providing services to taxonomists for standard genome sequencing and annotation.</title>
        <authorList>
            <consortium name="The Broad Institute Genomics Platform"/>
            <consortium name="The Broad Institute Genome Sequencing Center for Infectious Disease"/>
            <person name="Wu L."/>
            <person name="Ma J."/>
        </authorList>
    </citation>
    <scope>NUCLEOTIDE SEQUENCE [LARGE SCALE GENOMIC DNA]</scope>
    <source>
        <strain evidence="2">CCUG 58938</strain>
    </source>
</reference>
<gene>
    <name evidence="1" type="ORF">ACFQ21_25305</name>
</gene>
<dbReference type="Gene3D" id="3.90.930.1">
    <property type="match status" value="1"/>
</dbReference>
<accession>A0ABW3K9M2</accession>
<evidence type="ECO:0000313" key="2">
    <source>
        <dbReference type="Proteomes" id="UP001597112"/>
    </source>
</evidence>
<name>A0ABW3K9M2_9BACT</name>
<dbReference type="RefSeq" id="WP_377584145.1">
    <property type="nucleotide sequence ID" value="NZ_JBHTKA010000013.1"/>
</dbReference>
<keyword evidence="2" id="KW-1185">Reference proteome</keyword>
<dbReference type="SUPFAM" id="SSF82185">
    <property type="entry name" value="Histone H3 K4-specific methyltransferase SET7/9 N-terminal domain"/>
    <property type="match status" value="1"/>
</dbReference>
<evidence type="ECO:0000313" key="1">
    <source>
        <dbReference type="EMBL" id="MFD1002667.1"/>
    </source>
</evidence>
<comment type="caution">
    <text evidence="1">The sequence shown here is derived from an EMBL/GenBank/DDBJ whole genome shotgun (WGS) entry which is preliminary data.</text>
</comment>
<protein>
    <submittedName>
        <fullName evidence="1">Toxin-antitoxin system YwqK family antitoxin</fullName>
    </submittedName>
</protein>
<dbReference type="Proteomes" id="UP001597112">
    <property type="component" value="Unassembled WGS sequence"/>
</dbReference>
<dbReference type="InterPro" id="IPR011652">
    <property type="entry name" value="MORN_2"/>
</dbReference>
<organism evidence="1 2">
    <name type="scientific">Ohtaekwangia kribbensis</name>
    <dbReference type="NCBI Taxonomy" id="688913"/>
    <lineage>
        <taxon>Bacteria</taxon>
        <taxon>Pseudomonadati</taxon>
        <taxon>Bacteroidota</taxon>
        <taxon>Cytophagia</taxon>
        <taxon>Cytophagales</taxon>
        <taxon>Fulvivirgaceae</taxon>
        <taxon>Ohtaekwangia</taxon>
    </lineage>
</organism>